<evidence type="ECO:0000313" key="1">
    <source>
        <dbReference type="EMBL" id="KAF5840031.1"/>
    </source>
</evidence>
<evidence type="ECO:0000313" key="2">
    <source>
        <dbReference type="Proteomes" id="UP000815325"/>
    </source>
</evidence>
<sequence>MHAASSLRRLFFSFFLFFLSFLSFPFSFLLLFVVHAGSLCQPPVASLIQSRCHLHTYHSRLIVLCCVFDFVLLRTTC</sequence>
<name>A0ABQ7GZN9_DUNSA</name>
<proteinExistence type="predicted"/>
<dbReference type="Proteomes" id="UP000815325">
    <property type="component" value="Unassembled WGS sequence"/>
</dbReference>
<organism evidence="1 2">
    <name type="scientific">Dunaliella salina</name>
    <name type="common">Green alga</name>
    <name type="synonym">Protococcus salinus</name>
    <dbReference type="NCBI Taxonomy" id="3046"/>
    <lineage>
        <taxon>Eukaryota</taxon>
        <taxon>Viridiplantae</taxon>
        <taxon>Chlorophyta</taxon>
        <taxon>core chlorophytes</taxon>
        <taxon>Chlorophyceae</taxon>
        <taxon>CS clade</taxon>
        <taxon>Chlamydomonadales</taxon>
        <taxon>Dunaliellaceae</taxon>
        <taxon>Dunaliella</taxon>
    </lineage>
</organism>
<protein>
    <recommendedName>
        <fullName evidence="3">Secreted peptide</fullName>
    </recommendedName>
</protein>
<keyword evidence="2" id="KW-1185">Reference proteome</keyword>
<evidence type="ECO:0008006" key="3">
    <source>
        <dbReference type="Google" id="ProtNLM"/>
    </source>
</evidence>
<gene>
    <name evidence="1" type="ORF">DUNSADRAFT_18068</name>
</gene>
<reference evidence="1" key="1">
    <citation type="submission" date="2017-08" db="EMBL/GenBank/DDBJ databases">
        <authorList>
            <person name="Polle J.E."/>
            <person name="Barry K."/>
            <person name="Cushman J."/>
            <person name="Schmutz J."/>
            <person name="Tran D."/>
            <person name="Hathwaick L.T."/>
            <person name="Yim W.C."/>
            <person name="Jenkins J."/>
            <person name="Mckie-Krisberg Z.M."/>
            <person name="Prochnik S."/>
            <person name="Lindquist E."/>
            <person name="Dockter R.B."/>
            <person name="Adam C."/>
            <person name="Molina H."/>
            <person name="Bunkerborg J."/>
            <person name="Jin E."/>
            <person name="Buchheim M."/>
            <person name="Magnuson J."/>
        </authorList>
    </citation>
    <scope>NUCLEOTIDE SEQUENCE</scope>
    <source>
        <strain evidence="1">CCAP 19/18</strain>
    </source>
</reference>
<accession>A0ABQ7GZN9</accession>
<dbReference type="EMBL" id="MU069526">
    <property type="protein sequence ID" value="KAF5840031.1"/>
    <property type="molecule type" value="Genomic_DNA"/>
</dbReference>
<comment type="caution">
    <text evidence="1">The sequence shown here is derived from an EMBL/GenBank/DDBJ whole genome shotgun (WGS) entry which is preliminary data.</text>
</comment>